<dbReference type="AlphaFoldDB" id="F4PVK4"/>
<dbReference type="EMBL" id="GL883013">
    <property type="protein sequence ID" value="EGG20018.1"/>
    <property type="molecule type" value="Genomic_DNA"/>
</dbReference>
<feature type="compositionally biased region" description="Low complexity" evidence="1">
    <location>
        <begin position="31"/>
        <end position="49"/>
    </location>
</feature>
<proteinExistence type="predicted"/>
<dbReference type="GeneID" id="14872229"/>
<feature type="compositionally biased region" description="Basic and acidic residues" evidence="1">
    <location>
        <begin position="50"/>
        <end position="62"/>
    </location>
</feature>
<dbReference type="RefSeq" id="XP_004367001.1">
    <property type="nucleotide sequence ID" value="XM_004366944.1"/>
</dbReference>
<dbReference type="KEGG" id="dfa:DFA_07134"/>
<organism evidence="2 3">
    <name type="scientific">Cavenderia fasciculata</name>
    <name type="common">Slime mold</name>
    <name type="synonym">Dictyostelium fasciculatum</name>
    <dbReference type="NCBI Taxonomy" id="261658"/>
    <lineage>
        <taxon>Eukaryota</taxon>
        <taxon>Amoebozoa</taxon>
        <taxon>Evosea</taxon>
        <taxon>Eumycetozoa</taxon>
        <taxon>Dictyostelia</taxon>
        <taxon>Acytosteliales</taxon>
        <taxon>Cavenderiaceae</taxon>
        <taxon>Cavenderia</taxon>
    </lineage>
</organism>
<evidence type="ECO:0000313" key="2">
    <source>
        <dbReference type="EMBL" id="EGG20018.1"/>
    </source>
</evidence>
<name>F4PVK4_CACFS</name>
<keyword evidence="3" id="KW-1185">Reference proteome</keyword>
<dbReference type="Proteomes" id="UP000007797">
    <property type="component" value="Unassembled WGS sequence"/>
</dbReference>
<gene>
    <name evidence="2" type="ORF">DFA_07134</name>
</gene>
<evidence type="ECO:0000256" key="1">
    <source>
        <dbReference type="SAM" id="MobiDB-lite"/>
    </source>
</evidence>
<evidence type="ECO:0000313" key="3">
    <source>
        <dbReference type="Proteomes" id="UP000007797"/>
    </source>
</evidence>
<sequence length="62" mass="7770">MDLVRFVHDIYNHNIHKNTITNGFIHTMYQQQQQQQQQRQQQQQQQQQQYKEEKQDKPNLFI</sequence>
<reference evidence="3" key="1">
    <citation type="journal article" date="2011" name="Genome Res.">
        <title>Phylogeny-wide analysis of social amoeba genomes highlights ancient origins for complex intercellular communication.</title>
        <authorList>
            <person name="Heidel A.J."/>
            <person name="Lawal H.M."/>
            <person name="Felder M."/>
            <person name="Schilde C."/>
            <person name="Helps N.R."/>
            <person name="Tunggal B."/>
            <person name="Rivero F."/>
            <person name="John U."/>
            <person name="Schleicher M."/>
            <person name="Eichinger L."/>
            <person name="Platzer M."/>
            <person name="Noegel A.A."/>
            <person name="Schaap P."/>
            <person name="Gloeckner G."/>
        </authorList>
    </citation>
    <scope>NUCLEOTIDE SEQUENCE [LARGE SCALE GENOMIC DNA]</scope>
    <source>
        <strain evidence="3">SH3</strain>
    </source>
</reference>
<feature type="region of interest" description="Disordered" evidence="1">
    <location>
        <begin position="31"/>
        <end position="62"/>
    </location>
</feature>
<protein>
    <submittedName>
        <fullName evidence="2">Uncharacterized protein</fullName>
    </submittedName>
</protein>
<accession>F4PVK4</accession>